<organism evidence="3 5">
    <name type="scientific">Salinicoccus halodurans</name>
    <dbReference type="NCBI Taxonomy" id="407035"/>
    <lineage>
        <taxon>Bacteria</taxon>
        <taxon>Bacillati</taxon>
        <taxon>Bacillota</taxon>
        <taxon>Bacilli</taxon>
        <taxon>Bacillales</taxon>
        <taxon>Staphylococcaceae</taxon>
        <taxon>Salinicoccus</taxon>
    </lineage>
</organism>
<feature type="transmembrane region" description="Helical" evidence="1">
    <location>
        <begin position="37"/>
        <end position="58"/>
    </location>
</feature>
<evidence type="ECO:0000313" key="3">
    <source>
        <dbReference type="EMBL" id="SFK66031.1"/>
    </source>
</evidence>
<evidence type="ECO:0000256" key="1">
    <source>
        <dbReference type="SAM" id="Phobius"/>
    </source>
</evidence>
<dbReference type="OrthoDB" id="2390219at2"/>
<keyword evidence="4" id="KW-1185">Reference proteome</keyword>
<dbReference type="AlphaFoldDB" id="A0A0F7HPK3"/>
<keyword evidence="1" id="KW-1133">Transmembrane helix</keyword>
<evidence type="ECO:0000313" key="2">
    <source>
        <dbReference type="EMBL" id="AKG75119.1"/>
    </source>
</evidence>
<evidence type="ECO:0000313" key="5">
    <source>
        <dbReference type="Proteomes" id="UP000183090"/>
    </source>
</evidence>
<sequence length="80" mass="8708">MSGKFDFKTIVTAFVIGIPVGLVFGLMISILTGNYVYIWAVGIPIGIIFGILLAIPMVKGRNQSAKEMSEDADTEDDERL</sequence>
<protein>
    <submittedName>
        <fullName evidence="3">Uncharacterized protein</fullName>
    </submittedName>
</protein>
<reference evidence="4" key="2">
    <citation type="submission" date="2015-04" db="EMBL/GenBank/DDBJ databases">
        <title>Complete genome sequence of Salinicoccus halodurans strain H3B36, isolated from the Qaidam basin of China.</title>
        <authorList>
            <person name="Ma Y."/>
            <person name="Jiang K."/>
            <person name="Xue Y."/>
        </authorList>
    </citation>
    <scope>NUCLEOTIDE SEQUENCE [LARGE SCALE GENOMIC DNA]</scope>
    <source>
        <strain evidence="4">H3B36</strain>
    </source>
</reference>
<dbReference type="Proteomes" id="UP000183090">
    <property type="component" value="Unassembled WGS sequence"/>
</dbReference>
<dbReference type="EMBL" id="CP011366">
    <property type="protein sequence ID" value="AKG75119.1"/>
    <property type="molecule type" value="Genomic_DNA"/>
</dbReference>
<dbReference type="Proteomes" id="UP000034029">
    <property type="component" value="Chromosome"/>
</dbReference>
<feature type="transmembrane region" description="Helical" evidence="1">
    <location>
        <begin position="12"/>
        <end position="31"/>
    </location>
</feature>
<keyword evidence="1" id="KW-0812">Transmembrane</keyword>
<name>A0A0F7HPK3_9STAP</name>
<proteinExistence type="predicted"/>
<accession>A0A0F7HPK3</accession>
<dbReference type="RefSeq" id="WP_046791296.1">
    <property type="nucleotide sequence ID" value="NZ_CP011366.1"/>
</dbReference>
<keyword evidence="1" id="KW-0472">Membrane</keyword>
<reference evidence="2 4" key="1">
    <citation type="journal article" date="2015" name="Int. J. Syst. Evol. Microbiol.">
        <title>Complete genome sequence of Salinicoccus halodurans H3B36, isolated from the Qaidam Basin in China.</title>
        <authorList>
            <person name="Jiang K."/>
            <person name="Xue Y."/>
            <person name="Ma Y."/>
        </authorList>
    </citation>
    <scope>NUCLEOTIDE SEQUENCE [LARGE SCALE GENOMIC DNA]</scope>
    <source>
        <strain evidence="2 4">H3B36</strain>
    </source>
</reference>
<evidence type="ECO:0000313" key="4">
    <source>
        <dbReference type="Proteomes" id="UP000034029"/>
    </source>
</evidence>
<reference evidence="3 5" key="3">
    <citation type="submission" date="2016-10" db="EMBL/GenBank/DDBJ databases">
        <authorList>
            <person name="Varghese N."/>
            <person name="Submissions S."/>
        </authorList>
    </citation>
    <scope>NUCLEOTIDE SEQUENCE [LARGE SCALE GENOMIC DNA]</scope>
    <source>
        <strain evidence="3 5">CGMCC 1.6501</strain>
    </source>
</reference>
<gene>
    <name evidence="2" type="ORF">AAT16_13520</name>
    <name evidence="3" type="ORF">SAMN05216235_0965</name>
</gene>
<dbReference type="KEGG" id="shv:AAT16_13520"/>
<dbReference type="EMBL" id="FOTB01000002">
    <property type="protein sequence ID" value="SFK66031.1"/>
    <property type="molecule type" value="Genomic_DNA"/>
</dbReference>